<dbReference type="Proteomes" id="UP000319557">
    <property type="component" value="Chromosome"/>
</dbReference>
<dbReference type="EMBL" id="CP036261">
    <property type="protein sequence ID" value="QDS88656.1"/>
    <property type="molecule type" value="Genomic_DNA"/>
</dbReference>
<keyword evidence="2" id="KW-0472">Membrane</keyword>
<sequence length="366" mass="39849">MHASRRCGVGLNFTVLITGVCGFVGASVARTLLDIEPSLQIKGIDNLARTGSALNWQPLQSRGVRLFHGDLRVASDLAAVGPCDWVIDAAALPSVVAGVDGRNSGRQVVETNLMGTLNLLEHCASHRSGLILLSTSRVYSIAELKRLPLEIDDNAFHLEPNVSIAGASTEGISEAFSTQAPISLYGATKLASETMALEYGLAYRFPVWINRCGVLAGAGQFGRIDQGIFAFWINSHLRRKPLKYIGFGGQGTQVRDCLHPQDLARLLYLQMTEGVRPDRSPVMNVGGGIESAISLRQLTQWCDDRFGPHTIEASDETRPFDLPWIVLDSSRAKDQWDWQPQVSVSQILDEIAAHATANSNWLESST</sequence>
<dbReference type="Pfam" id="PF01370">
    <property type="entry name" value="Epimerase"/>
    <property type="match status" value="1"/>
</dbReference>
<dbReference type="KEGG" id="ruv:EC9_28470"/>
<dbReference type="PANTHER" id="PTHR43000">
    <property type="entry name" value="DTDP-D-GLUCOSE 4,6-DEHYDRATASE-RELATED"/>
    <property type="match status" value="1"/>
</dbReference>
<keyword evidence="4" id="KW-0413">Isomerase</keyword>
<evidence type="ECO:0000313" key="5">
    <source>
        <dbReference type="Proteomes" id="UP000319557"/>
    </source>
</evidence>
<keyword evidence="2" id="KW-1133">Transmembrane helix</keyword>
<evidence type="ECO:0000256" key="1">
    <source>
        <dbReference type="ARBA" id="ARBA00007637"/>
    </source>
</evidence>
<dbReference type="Gene3D" id="3.40.50.720">
    <property type="entry name" value="NAD(P)-binding Rossmann-like Domain"/>
    <property type="match status" value="1"/>
</dbReference>
<gene>
    <name evidence="4" type="primary">rfbE_1</name>
    <name evidence="4" type="ORF">EC9_28470</name>
</gene>
<protein>
    <submittedName>
        <fullName evidence="4">CDP-paratose 2-epimerase</fullName>
        <ecNumber evidence="4">5.1.3.10</ecNumber>
    </submittedName>
</protein>
<dbReference type="AlphaFoldDB" id="A0A517M1B4"/>
<proteinExistence type="inferred from homology"/>
<dbReference type="InterPro" id="IPR001509">
    <property type="entry name" value="Epimerase_deHydtase"/>
</dbReference>
<feature type="domain" description="NAD-dependent epimerase/dehydratase" evidence="3">
    <location>
        <begin position="15"/>
        <end position="286"/>
    </location>
</feature>
<reference evidence="4 5" key="1">
    <citation type="submission" date="2019-02" db="EMBL/GenBank/DDBJ databases">
        <title>Deep-cultivation of Planctomycetes and their phenomic and genomic characterization uncovers novel biology.</title>
        <authorList>
            <person name="Wiegand S."/>
            <person name="Jogler M."/>
            <person name="Boedeker C."/>
            <person name="Pinto D."/>
            <person name="Vollmers J."/>
            <person name="Rivas-Marin E."/>
            <person name="Kohn T."/>
            <person name="Peeters S.H."/>
            <person name="Heuer A."/>
            <person name="Rast P."/>
            <person name="Oberbeckmann S."/>
            <person name="Bunk B."/>
            <person name="Jeske O."/>
            <person name="Meyerdierks A."/>
            <person name="Storesund J.E."/>
            <person name="Kallscheuer N."/>
            <person name="Luecker S."/>
            <person name="Lage O.M."/>
            <person name="Pohl T."/>
            <person name="Merkel B.J."/>
            <person name="Hornburger P."/>
            <person name="Mueller R.-W."/>
            <person name="Bruemmer F."/>
            <person name="Labrenz M."/>
            <person name="Spormann A.M."/>
            <person name="Op den Camp H."/>
            <person name="Overmann J."/>
            <person name="Amann R."/>
            <person name="Jetten M.S.M."/>
            <person name="Mascher T."/>
            <person name="Medema M.H."/>
            <person name="Devos D.P."/>
            <person name="Kaster A.-K."/>
            <person name="Ovreas L."/>
            <person name="Rohde M."/>
            <person name="Galperin M.Y."/>
            <person name="Jogler C."/>
        </authorList>
    </citation>
    <scope>NUCLEOTIDE SEQUENCE [LARGE SCALE GENOMIC DNA]</scope>
    <source>
        <strain evidence="4 5">EC9</strain>
    </source>
</reference>
<evidence type="ECO:0000256" key="2">
    <source>
        <dbReference type="SAM" id="Phobius"/>
    </source>
</evidence>
<comment type="similarity">
    <text evidence="1">Belongs to the NAD(P)-dependent epimerase/dehydratase family.</text>
</comment>
<keyword evidence="5" id="KW-1185">Reference proteome</keyword>
<keyword evidence="2" id="KW-0812">Transmembrane</keyword>
<organism evidence="4 5">
    <name type="scientific">Rosistilla ulvae</name>
    <dbReference type="NCBI Taxonomy" id="1930277"/>
    <lineage>
        <taxon>Bacteria</taxon>
        <taxon>Pseudomonadati</taxon>
        <taxon>Planctomycetota</taxon>
        <taxon>Planctomycetia</taxon>
        <taxon>Pirellulales</taxon>
        <taxon>Pirellulaceae</taxon>
        <taxon>Rosistilla</taxon>
    </lineage>
</organism>
<evidence type="ECO:0000313" key="4">
    <source>
        <dbReference type="EMBL" id="QDS88656.1"/>
    </source>
</evidence>
<dbReference type="InterPro" id="IPR036291">
    <property type="entry name" value="NAD(P)-bd_dom_sf"/>
</dbReference>
<dbReference type="EC" id="5.1.3.10" evidence="4"/>
<dbReference type="SUPFAM" id="SSF51735">
    <property type="entry name" value="NAD(P)-binding Rossmann-fold domains"/>
    <property type="match status" value="1"/>
</dbReference>
<dbReference type="GO" id="GO:0047732">
    <property type="term" value="F:CDP-abequose epimerase activity"/>
    <property type="evidence" value="ECO:0007669"/>
    <property type="project" value="UniProtKB-EC"/>
</dbReference>
<accession>A0A517M1B4</accession>
<name>A0A517M1B4_9BACT</name>
<evidence type="ECO:0000259" key="3">
    <source>
        <dbReference type="Pfam" id="PF01370"/>
    </source>
</evidence>
<feature type="transmembrane region" description="Helical" evidence="2">
    <location>
        <begin position="12"/>
        <end position="33"/>
    </location>
</feature>